<evidence type="ECO:0000313" key="4">
    <source>
        <dbReference type="EMBL" id="CAF3679481.1"/>
    </source>
</evidence>
<dbReference type="EMBL" id="CAJOBC010006828">
    <property type="protein sequence ID" value="CAF3912222.1"/>
    <property type="molecule type" value="Genomic_DNA"/>
</dbReference>
<protein>
    <recommendedName>
        <fullName evidence="1">Rho-GAP domain-containing protein</fullName>
    </recommendedName>
</protein>
<accession>A0A814SSR2</accession>
<dbReference type="AlphaFoldDB" id="A0A814SSR2"/>
<dbReference type="EMBL" id="CAJNOQ010006828">
    <property type="protein sequence ID" value="CAF1148693.1"/>
    <property type="molecule type" value="Genomic_DNA"/>
</dbReference>
<reference evidence="3" key="1">
    <citation type="submission" date="2021-02" db="EMBL/GenBank/DDBJ databases">
        <authorList>
            <person name="Nowell W R."/>
        </authorList>
    </citation>
    <scope>NUCLEOTIDE SEQUENCE</scope>
</reference>
<evidence type="ECO:0000313" key="5">
    <source>
        <dbReference type="EMBL" id="CAF3912222.1"/>
    </source>
</evidence>
<proteinExistence type="predicted"/>
<dbReference type="Proteomes" id="UP000677228">
    <property type="component" value="Unassembled WGS sequence"/>
</dbReference>
<feature type="non-terminal residue" evidence="3">
    <location>
        <position position="1"/>
    </location>
</feature>
<gene>
    <name evidence="3" type="ORF">GPM918_LOCUS21065</name>
    <name evidence="2" type="ORF">OVA965_LOCUS9489</name>
    <name evidence="5" type="ORF">SRO942_LOCUS21062</name>
    <name evidence="4" type="ORF">TMI583_LOCUS9485</name>
</gene>
<dbReference type="Proteomes" id="UP000682733">
    <property type="component" value="Unassembled WGS sequence"/>
</dbReference>
<dbReference type="PROSITE" id="PS50238">
    <property type="entry name" value="RHOGAP"/>
    <property type="match status" value="1"/>
</dbReference>
<dbReference type="InterPro" id="IPR000198">
    <property type="entry name" value="RhoGAP_dom"/>
</dbReference>
<dbReference type="PANTHER" id="PTHR45808">
    <property type="entry name" value="RHO GTPASE-ACTIVATING PROTEIN 68F"/>
    <property type="match status" value="1"/>
</dbReference>
<name>A0A814SSR2_9BILA</name>
<keyword evidence="6" id="KW-1185">Reference proteome</keyword>
<evidence type="ECO:0000259" key="1">
    <source>
        <dbReference type="PROSITE" id="PS50238"/>
    </source>
</evidence>
<dbReference type="SUPFAM" id="SSF48350">
    <property type="entry name" value="GTPase activation domain, GAP"/>
    <property type="match status" value="1"/>
</dbReference>
<dbReference type="GO" id="GO:0005737">
    <property type="term" value="C:cytoplasm"/>
    <property type="evidence" value="ECO:0007669"/>
    <property type="project" value="TreeGrafter"/>
</dbReference>
<evidence type="ECO:0000313" key="2">
    <source>
        <dbReference type="EMBL" id="CAF0898310.1"/>
    </source>
</evidence>
<feature type="domain" description="Rho-GAP" evidence="1">
    <location>
        <begin position="1"/>
        <end position="90"/>
    </location>
</feature>
<dbReference type="EMBL" id="CAJNOK010003363">
    <property type="protein sequence ID" value="CAF0898310.1"/>
    <property type="molecule type" value="Genomic_DNA"/>
</dbReference>
<dbReference type="Pfam" id="PF00620">
    <property type="entry name" value="RhoGAP"/>
    <property type="match status" value="1"/>
</dbReference>
<sequence length="92" mass="10702">LNRPNQVEIIRDLIIEKLPENNYRILKYIIEFLNLISSYSDTNLMTASNLAIVFGPNLAWAQNTMDNTLANMSFINTFTEILISRYTELFLK</sequence>
<dbReference type="GO" id="GO:0007264">
    <property type="term" value="P:small GTPase-mediated signal transduction"/>
    <property type="evidence" value="ECO:0007669"/>
    <property type="project" value="TreeGrafter"/>
</dbReference>
<dbReference type="GO" id="GO:0005096">
    <property type="term" value="F:GTPase activator activity"/>
    <property type="evidence" value="ECO:0007669"/>
    <property type="project" value="TreeGrafter"/>
</dbReference>
<dbReference type="Proteomes" id="UP000663829">
    <property type="component" value="Unassembled WGS sequence"/>
</dbReference>
<dbReference type="EMBL" id="CAJOBA010003364">
    <property type="protein sequence ID" value="CAF3679481.1"/>
    <property type="molecule type" value="Genomic_DNA"/>
</dbReference>
<dbReference type="PANTHER" id="PTHR45808:SF2">
    <property type="entry name" value="RHO GTPASE-ACTIVATING PROTEIN 68F"/>
    <property type="match status" value="1"/>
</dbReference>
<organism evidence="3 6">
    <name type="scientific">Didymodactylos carnosus</name>
    <dbReference type="NCBI Taxonomy" id="1234261"/>
    <lineage>
        <taxon>Eukaryota</taxon>
        <taxon>Metazoa</taxon>
        <taxon>Spiralia</taxon>
        <taxon>Gnathifera</taxon>
        <taxon>Rotifera</taxon>
        <taxon>Eurotatoria</taxon>
        <taxon>Bdelloidea</taxon>
        <taxon>Philodinida</taxon>
        <taxon>Philodinidae</taxon>
        <taxon>Didymodactylos</taxon>
    </lineage>
</organism>
<dbReference type="OrthoDB" id="19923at2759"/>
<comment type="caution">
    <text evidence="3">The sequence shown here is derived from an EMBL/GenBank/DDBJ whole genome shotgun (WGS) entry which is preliminary data.</text>
</comment>
<dbReference type="Proteomes" id="UP000681722">
    <property type="component" value="Unassembled WGS sequence"/>
</dbReference>
<dbReference type="Gene3D" id="1.10.555.10">
    <property type="entry name" value="Rho GTPase activation protein"/>
    <property type="match status" value="1"/>
</dbReference>
<dbReference type="InterPro" id="IPR008936">
    <property type="entry name" value="Rho_GTPase_activation_prot"/>
</dbReference>
<evidence type="ECO:0000313" key="6">
    <source>
        <dbReference type="Proteomes" id="UP000663829"/>
    </source>
</evidence>
<evidence type="ECO:0000313" key="3">
    <source>
        <dbReference type="EMBL" id="CAF1148693.1"/>
    </source>
</evidence>
<dbReference type="GO" id="GO:2001136">
    <property type="term" value="P:negative regulation of endocytic recycling"/>
    <property type="evidence" value="ECO:0007669"/>
    <property type="project" value="TreeGrafter"/>
</dbReference>